<proteinExistence type="predicted"/>
<accession>A0ABY9TFI0</accession>
<evidence type="ECO:0000313" key="1">
    <source>
        <dbReference type="EMBL" id="WNC67533.1"/>
    </source>
</evidence>
<dbReference type="Proteomes" id="UP001248581">
    <property type="component" value="Chromosome"/>
</dbReference>
<sequence>MTKALYLRCEEGEIKLNPDLTYNVFDQNMTAKQLAKLNINHLPWLDQTTALQEIENFQKLSILYHPDIVSSLITEEENSIYWGKREHEALIIFRRETVNKSEDDLSESQRKRLIASPYDITANKARVKKHSIIKQLVSLGYHKDSAQSLFDDFMDKNGIGHMNLKAGDIVTLIDEFTLEKN</sequence>
<name>A0ABY9TFI0_9GAMM</name>
<dbReference type="EMBL" id="CP134146">
    <property type="protein sequence ID" value="WNC67533.1"/>
    <property type="molecule type" value="Genomic_DNA"/>
</dbReference>
<organism evidence="1 2">
    <name type="scientific">Thalassotalea nanhaiensis</name>
    <dbReference type="NCBI Taxonomy" id="3065648"/>
    <lineage>
        <taxon>Bacteria</taxon>
        <taxon>Pseudomonadati</taxon>
        <taxon>Pseudomonadota</taxon>
        <taxon>Gammaproteobacteria</taxon>
        <taxon>Alteromonadales</taxon>
        <taxon>Colwelliaceae</taxon>
        <taxon>Thalassotalea</taxon>
    </lineage>
</organism>
<evidence type="ECO:0000313" key="2">
    <source>
        <dbReference type="Proteomes" id="UP001248581"/>
    </source>
</evidence>
<protein>
    <recommendedName>
        <fullName evidence="3">Regulatory protein RecX</fullName>
    </recommendedName>
</protein>
<evidence type="ECO:0008006" key="3">
    <source>
        <dbReference type="Google" id="ProtNLM"/>
    </source>
</evidence>
<dbReference type="RefSeq" id="WP_348386692.1">
    <property type="nucleotide sequence ID" value="NZ_CP134146.1"/>
</dbReference>
<reference evidence="2" key="1">
    <citation type="submission" date="2023-09" db="EMBL/GenBank/DDBJ databases">
        <authorList>
            <person name="Li S."/>
            <person name="Li X."/>
            <person name="Zhang C."/>
            <person name="Zhao Z."/>
        </authorList>
    </citation>
    <scope>NUCLEOTIDE SEQUENCE [LARGE SCALE GENOMIC DNA]</scope>
    <source>
        <strain evidence="2">SQ345</strain>
    </source>
</reference>
<gene>
    <name evidence="1" type="ORF">RI845_13525</name>
</gene>
<keyword evidence="2" id="KW-1185">Reference proteome</keyword>